<dbReference type="Gene3D" id="1.20.120.530">
    <property type="entry name" value="GntR ligand-binding domain-like"/>
    <property type="match status" value="1"/>
</dbReference>
<dbReference type="RefSeq" id="WP_146845793.1">
    <property type="nucleotide sequence ID" value="NZ_BJWH01000007.1"/>
</dbReference>
<name>A0A511JJS8_9CELL</name>
<dbReference type="SUPFAM" id="SSF48008">
    <property type="entry name" value="GntR ligand-binding domain-like"/>
    <property type="match status" value="1"/>
</dbReference>
<comment type="caution">
    <text evidence="5">The sequence shown here is derived from an EMBL/GenBank/DDBJ whole genome shotgun (WGS) entry which is preliminary data.</text>
</comment>
<keyword evidence="2" id="KW-0238">DNA-binding</keyword>
<dbReference type="AlphaFoldDB" id="A0A511JJS8"/>
<dbReference type="GO" id="GO:0003700">
    <property type="term" value="F:DNA-binding transcription factor activity"/>
    <property type="evidence" value="ECO:0007669"/>
    <property type="project" value="InterPro"/>
</dbReference>
<evidence type="ECO:0000313" key="5">
    <source>
        <dbReference type="EMBL" id="GEL98268.1"/>
    </source>
</evidence>
<dbReference type="SMART" id="SM00345">
    <property type="entry name" value="HTH_GNTR"/>
    <property type="match status" value="2"/>
</dbReference>
<evidence type="ECO:0000313" key="6">
    <source>
        <dbReference type="Proteomes" id="UP000321049"/>
    </source>
</evidence>
<dbReference type="Pfam" id="PF00392">
    <property type="entry name" value="GntR"/>
    <property type="match status" value="2"/>
</dbReference>
<dbReference type="EMBL" id="BJWH01000007">
    <property type="protein sequence ID" value="GEL98268.1"/>
    <property type="molecule type" value="Genomic_DNA"/>
</dbReference>
<evidence type="ECO:0000256" key="2">
    <source>
        <dbReference type="ARBA" id="ARBA00023125"/>
    </source>
</evidence>
<feature type="domain" description="HTH gntR-type" evidence="4">
    <location>
        <begin position="230"/>
        <end position="297"/>
    </location>
</feature>
<dbReference type="OrthoDB" id="8680240at2"/>
<sequence>MPIPSTPLDLGGRPARAEAYDVLLAEIVTGRLAPGARLDDADLLTLTSGSRAPLREALNRLADVWLVEVVPRRSTRVAPLDLRRTRECADVLAAVVERAMRESVATLTERDRRDLQRLRTASLSDAVDTRAAMAHATLGRAVAAPFLRAAGNAEYVRLEARVRPTIERHVAVRVALLDPEAWRARLAEVVDAALDGDADGAVAAWREHVEHSSHSLPGGEDRDPVAPVAPTLRERASLVIQDAIIDGTLVPGEVLRESDLMAWLGISRTPVREALTTLADRGLVVQAHHRPATVATLDEESSRESFRALGVLRLLALDRGLATRPDELAAELEQALAAWENARSADDRLAAADQTSAVLERTSGSTVLQELTSTVNARVRWHAVHRLGLPGADDPVWLRSLVRAVEGRRAHDVRALVADVYGLE</sequence>
<dbReference type="InterPro" id="IPR008920">
    <property type="entry name" value="TF_FadR/GntR_C"/>
</dbReference>
<dbReference type="GO" id="GO:0003677">
    <property type="term" value="F:DNA binding"/>
    <property type="evidence" value="ECO:0007669"/>
    <property type="project" value="UniProtKB-KW"/>
</dbReference>
<evidence type="ECO:0000256" key="1">
    <source>
        <dbReference type="ARBA" id="ARBA00023015"/>
    </source>
</evidence>
<feature type="domain" description="HTH gntR-type" evidence="4">
    <location>
        <begin position="13"/>
        <end position="80"/>
    </location>
</feature>
<gene>
    <name evidence="5" type="ORF">CTE05_18150</name>
</gene>
<dbReference type="InterPro" id="IPR036388">
    <property type="entry name" value="WH-like_DNA-bd_sf"/>
</dbReference>
<organism evidence="5 6">
    <name type="scientific">Cellulomonas terrae</name>
    <dbReference type="NCBI Taxonomy" id="311234"/>
    <lineage>
        <taxon>Bacteria</taxon>
        <taxon>Bacillati</taxon>
        <taxon>Actinomycetota</taxon>
        <taxon>Actinomycetes</taxon>
        <taxon>Micrococcales</taxon>
        <taxon>Cellulomonadaceae</taxon>
        <taxon>Cellulomonas</taxon>
    </lineage>
</organism>
<dbReference type="InterPro" id="IPR036390">
    <property type="entry name" value="WH_DNA-bd_sf"/>
</dbReference>
<dbReference type="PANTHER" id="PTHR43537">
    <property type="entry name" value="TRANSCRIPTIONAL REGULATOR, GNTR FAMILY"/>
    <property type="match status" value="1"/>
</dbReference>
<dbReference type="PANTHER" id="PTHR43537:SF45">
    <property type="entry name" value="GNTR FAMILY REGULATORY PROTEIN"/>
    <property type="match status" value="1"/>
</dbReference>
<keyword evidence="6" id="KW-1185">Reference proteome</keyword>
<dbReference type="Gene3D" id="1.10.10.10">
    <property type="entry name" value="Winged helix-like DNA-binding domain superfamily/Winged helix DNA-binding domain"/>
    <property type="match status" value="2"/>
</dbReference>
<keyword evidence="1" id="KW-0805">Transcription regulation</keyword>
<proteinExistence type="predicted"/>
<keyword evidence="3" id="KW-0804">Transcription</keyword>
<evidence type="ECO:0000259" key="4">
    <source>
        <dbReference type="PROSITE" id="PS50949"/>
    </source>
</evidence>
<reference evidence="5 6" key="1">
    <citation type="submission" date="2019-07" db="EMBL/GenBank/DDBJ databases">
        <title>Whole genome shotgun sequence of Cellulomonas terrae NBRC 100819.</title>
        <authorList>
            <person name="Hosoyama A."/>
            <person name="Uohara A."/>
            <person name="Ohji S."/>
            <person name="Ichikawa N."/>
        </authorList>
    </citation>
    <scope>NUCLEOTIDE SEQUENCE [LARGE SCALE GENOMIC DNA]</scope>
    <source>
        <strain evidence="5 6">NBRC 100819</strain>
    </source>
</reference>
<protein>
    <recommendedName>
        <fullName evidence="4">HTH gntR-type domain-containing protein</fullName>
    </recommendedName>
</protein>
<dbReference type="PROSITE" id="PS50949">
    <property type="entry name" value="HTH_GNTR"/>
    <property type="match status" value="2"/>
</dbReference>
<accession>A0A511JJS8</accession>
<dbReference type="Proteomes" id="UP000321049">
    <property type="component" value="Unassembled WGS sequence"/>
</dbReference>
<dbReference type="InterPro" id="IPR000524">
    <property type="entry name" value="Tscrpt_reg_HTH_GntR"/>
</dbReference>
<evidence type="ECO:0000256" key="3">
    <source>
        <dbReference type="ARBA" id="ARBA00023163"/>
    </source>
</evidence>
<dbReference type="SUPFAM" id="SSF46785">
    <property type="entry name" value="Winged helix' DNA-binding domain"/>
    <property type="match status" value="2"/>
</dbReference>